<dbReference type="AlphaFoldDB" id="A0A235ERN0"/>
<dbReference type="InterPro" id="IPR015421">
    <property type="entry name" value="PyrdxlP-dep_Trfase_major"/>
</dbReference>
<sequence>MFDFSTNSNACGPCIEAREAVQAADATRYPDPAYTALRERLAAFHGVVPARIVLAASASEFIHRITALAAQQGVVQVALPAHSYGDYAQAAQVRGLDLVRNGGAAAGLQWACEPSSPLGLADPAVRAWQQLGVERGGDGAAGVLRVLDCAYVPLRLGPEGAWTGTPPAHLPSACWQLWTPNKALGLTGVRAAYAIAPEGSEELVRALVALAPSWPVGAHGVALLQAWVLPVVQQWLVYSLSTLHEWKSRQQTLCLDLGWAVHAGSLANYFCAQPVSMSLPNDLAALRAAGIKLRDTTSFGLPGSVRLGVLAPAAQDALRQAWRAVESSRTIADSHSTGSEEAL</sequence>
<dbReference type="InterPro" id="IPR004839">
    <property type="entry name" value="Aminotransferase_I/II_large"/>
</dbReference>
<protein>
    <submittedName>
        <fullName evidence="2">Aminotransferase</fullName>
    </submittedName>
</protein>
<feature type="domain" description="Aminotransferase class I/classII large" evidence="1">
    <location>
        <begin position="182"/>
        <end position="321"/>
    </location>
</feature>
<comment type="caution">
    <text evidence="2">The sequence shown here is derived from an EMBL/GenBank/DDBJ whole genome shotgun (WGS) entry which is preliminary data.</text>
</comment>
<keyword evidence="3" id="KW-1185">Reference proteome</keyword>
<dbReference type="Gene3D" id="3.40.640.10">
    <property type="entry name" value="Type I PLP-dependent aspartate aminotransferase-like (Major domain)"/>
    <property type="match status" value="1"/>
</dbReference>
<evidence type="ECO:0000313" key="3">
    <source>
        <dbReference type="Proteomes" id="UP000215441"/>
    </source>
</evidence>
<dbReference type="Pfam" id="PF00155">
    <property type="entry name" value="Aminotran_1_2"/>
    <property type="match status" value="2"/>
</dbReference>
<gene>
    <name evidence="2" type="ORF">CBY09_06590</name>
</gene>
<proteinExistence type="predicted"/>
<accession>A0A235ERN0</accession>
<reference evidence="2 3" key="1">
    <citation type="submission" date="2017-07" db="EMBL/GenBank/DDBJ databases">
        <title>Acidovorax KNDSW TSA 6 genome sequence and assembly.</title>
        <authorList>
            <person name="Mayilraj S."/>
        </authorList>
    </citation>
    <scope>NUCLEOTIDE SEQUENCE [LARGE SCALE GENOMIC DNA]</scope>
    <source>
        <strain evidence="2 3">KNDSW-TSA6</strain>
    </source>
</reference>
<name>A0A235ERN0_9BURK</name>
<dbReference type="EMBL" id="NOIG01000004">
    <property type="protein sequence ID" value="OYD51706.1"/>
    <property type="molecule type" value="Genomic_DNA"/>
</dbReference>
<feature type="domain" description="Aminotransferase class I/classII large" evidence="1">
    <location>
        <begin position="2"/>
        <end position="99"/>
    </location>
</feature>
<dbReference type="InterPro" id="IPR015424">
    <property type="entry name" value="PyrdxlP-dep_Trfase"/>
</dbReference>
<dbReference type="Gene3D" id="3.90.1150.10">
    <property type="entry name" value="Aspartate Aminotransferase, domain 1"/>
    <property type="match status" value="1"/>
</dbReference>
<keyword evidence="2" id="KW-0032">Aminotransferase</keyword>
<dbReference type="Proteomes" id="UP000215441">
    <property type="component" value="Unassembled WGS sequence"/>
</dbReference>
<evidence type="ECO:0000313" key="2">
    <source>
        <dbReference type="EMBL" id="OYD51706.1"/>
    </source>
</evidence>
<keyword evidence="2" id="KW-0808">Transferase</keyword>
<evidence type="ECO:0000259" key="1">
    <source>
        <dbReference type="Pfam" id="PF00155"/>
    </source>
</evidence>
<organism evidence="2 3">
    <name type="scientific">Acidovorax kalamii</name>
    <dbReference type="NCBI Taxonomy" id="2004485"/>
    <lineage>
        <taxon>Bacteria</taxon>
        <taxon>Pseudomonadati</taxon>
        <taxon>Pseudomonadota</taxon>
        <taxon>Betaproteobacteria</taxon>
        <taxon>Burkholderiales</taxon>
        <taxon>Comamonadaceae</taxon>
        <taxon>Acidovorax</taxon>
    </lineage>
</organism>
<dbReference type="GO" id="GO:0008483">
    <property type="term" value="F:transaminase activity"/>
    <property type="evidence" value="ECO:0007669"/>
    <property type="project" value="UniProtKB-KW"/>
</dbReference>
<dbReference type="SUPFAM" id="SSF53383">
    <property type="entry name" value="PLP-dependent transferases"/>
    <property type="match status" value="1"/>
</dbReference>
<dbReference type="GO" id="GO:0030170">
    <property type="term" value="F:pyridoxal phosphate binding"/>
    <property type="evidence" value="ECO:0007669"/>
    <property type="project" value="InterPro"/>
</dbReference>
<dbReference type="InterPro" id="IPR015422">
    <property type="entry name" value="PyrdxlP-dep_Trfase_small"/>
</dbReference>